<evidence type="ECO:0000313" key="7">
    <source>
        <dbReference type="EMBL" id="KAE8394425.1"/>
    </source>
</evidence>
<dbReference type="SUPFAM" id="SSF103473">
    <property type="entry name" value="MFS general substrate transporter"/>
    <property type="match status" value="1"/>
</dbReference>
<gene>
    <name evidence="7" type="ORF">BDV23DRAFT_179578</name>
</gene>
<keyword evidence="4 5" id="KW-0472">Membrane</keyword>
<dbReference type="Proteomes" id="UP000326877">
    <property type="component" value="Unassembled WGS sequence"/>
</dbReference>
<evidence type="ECO:0000256" key="5">
    <source>
        <dbReference type="SAM" id="Phobius"/>
    </source>
</evidence>
<sequence length="95" mass="10127">MAQIPVALARNLETVLVGRFFVGSFGCAALSIIDGTMADIWGPIDSGEMIALFSEVSFAGPTFGPILAGFIVDSSLGRRKETNFMHQNTLQGLCM</sequence>
<dbReference type="OrthoDB" id="446368at2759"/>
<dbReference type="GO" id="GO:0005886">
    <property type="term" value="C:plasma membrane"/>
    <property type="evidence" value="ECO:0007669"/>
    <property type="project" value="TreeGrafter"/>
</dbReference>
<keyword evidence="2 5" id="KW-0812">Transmembrane</keyword>
<proteinExistence type="predicted"/>
<dbReference type="GO" id="GO:0022857">
    <property type="term" value="F:transmembrane transporter activity"/>
    <property type="evidence" value="ECO:0007669"/>
    <property type="project" value="InterPro"/>
</dbReference>
<evidence type="ECO:0000256" key="4">
    <source>
        <dbReference type="ARBA" id="ARBA00023136"/>
    </source>
</evidence>
<dbReference type="PANTHER" id="PTHR23502">
    <property type="entry name" value="MAJOR FACILITATOR SUPERFAMILY"/>
    <property type="match status" value="1"/>
</dbReference>
<dbReference type="AlphaFoldDB" id="A0A5N7CJZ8"/>
<evidence type="ECO:0000256" key="3">
    <source>
        <dbReference type="ARBA" id="ARBA00022989"/>
    </source>
</evidence>
<protein>
    <recommendedName>
        <fullName evidence="6">Major facilitator superfamily (MFS) profile domain-containing protein</fullName>
    </recommendedName>
</protein>
<dbReference type="Gene3D" id="1.20.1250.20">
    <property type="entry name" value="MFS general substrate transporter like domains"/>
    <property type="match status" value="1"/>
</dbReference>
<feature type="domain" description="Major facilitator superfamily (MFS) profile" evidence="6">
    <location>
        <begin position="1"/>
        <end position="95"/>
    </location>
</feature>
<name>A0A5N7CJZ8_PETAA</name>
<evidence type="ECO:0000256" key="1">
    <source>
        <dbReference type="ARBA" id="ARBA00004141"/>
    </source>
</evidence>
<evidence type="ECO:0000256" key="2">
    <source>
        <dbReference type="ARBA" id="ARBA00022692"/>
    </source>
</evidence>
<evidence type="ECO:0000259" key="6">
    <source>
        <dbReference type="PROSITE" id="PS50850"/>
    </source>
</evidence>
<accession>A0A5N7CJZ8</accession>
<keyword evidence="3 5" id="KW-1133">Transmembrane helix</keyword>
<feature type="transmembrane region" description="Helical" evidence="5">
    <location>
        <begin position="20"/>
        <end position="44"/>
    </location>
</feature>
<dbReference type="EMBL" id="ML735223">
    <property type="protein sequence ID" value="KAE8394425.1"/>
    <property type="molecule type" value="Genomic_DNA"/>
</dbReference>
<dbReference type="InterPro" id="IPR020846">
    <property type="entry name" value="MFS_dom"/>
</dbReference>
<dbReference type="PANTHER" id="PTHR23502:SF47">
    <property type="entry name" value="MAJOR FACILITATOR SUPERFAMILY (MFS) PROFILE DOMAIN-CONTAINING PROTEIN-RELATED"/>
    <property type="match status" value="1"/>
</dbReference>
<feature type="transmembrane region" description="Helical" evidence="5">
    <location>
        <begin position="50"/>
        <end position="72"/>
    </location>
</feature>
<comment type="subcellular location">
    <subcellularLocation>
        <location evidence="1">Membrane</location>
        <topology evidence="1">Multi-pass membrane protein</topology>
    </subcellularLocation>
</comment>
<reference evidence="7" key="1">
    <citation type="submission" date="2019-04" db="EMBL/GenBank/DDBJ databases">
        <title>Friends and foes A comparative genomics studyof 23 Aspergillus species from section Flavi.</title>
        <authorList>
            <consortium name="DOE Joint Genome Institute"/>
            <person name="Kjaerbolling I."/>
            <person name="Vesth T."/>
            <person name="Frisvad J.C."/>
            <person name="Nybo J.L."/>
            <person name="Theobald S."/>
            <person name="Kildgaard S."/>
            <person name="Isbrandt T."/>
            <person name="Kuo A."/>
            <person name="Sato A."/>
            <person name="Lyhne E.K."/>
            <person name="Kogle M.E."/>
            <person name="Wiebenga A."/>
            <person name="Kun R.S."/>
            <person name="Lubbers R.J."/>
            <person name="Makela M.R."/>
            <person name="Barry K."/>
            <person name="Chovatia M."/>
            <person name="Clum A."/>
            <person name="Daum C."/>
            <person name="Haridas S."/>
            <person name="He G."/>
            <person name="LaButti K."/>
            <person name="Lipzen A."/>
            <person name="Mondo S."/>
            <person name="Riley R."/>
            <person name="Salamov A."/>
            <person name="Simmons B.A."/>
            <person name="Magnuson J.K."/>
            <person name="Henrissat B."/>
            <person name="Mortensen U.H."/>
            <person name="Larsen T.O."/>
            <person name="Devries R.P."/>
            <person name="Grigoriev I.V."/>
            <person name="Machida M."/>
            <person name="Baker S.E."/>
            <person name="Andersen M.R."/>
        </authorList>
    </citation>
    <scope>NUCLEOTIDE SEQUENCE [LARGE SCALE GENOMIC DNA]</scope>
    <source>
        <strain evidence="7">IBT 14317</strain>
    </source>
</reference>
<organism evidence="7">
    <name type="scientific">Petromyces alliaceus</name>
    <name type="common">Aspergillus alliaceus</name>
    <dbReference type="NCBI Taxonomy" id="209559"/>
    <lineage>
        <taxon>Eukaryota</taxon>
        <taxon>Fungi</taxon>
        <taxon>Dikarya</taxon>
        <taxon>Ascomycota</taxon>
        <taxon>Pezizomycotina</taxon>
        <taxon>Eurotiomycetes</taxon>
        <taxon>Eurotiomycetidae</taxon>
        <taxon>Eurotiales</taxon>
        <taxon>Aspergillaceae</taxon>
        <taxon>Aspergillus</taxon>
        <taxon>Aspergillus subgen. Circumdati</taxon>
    </lineage>
</organism>
<dbReference type="InterPro" id="IPR036259">
    <property type="entry name" value="MFS_trans_sf"/>
</dbReference>
<dbReference type="PROSITE" id="PS50850">
    <property type="entry name" value="MFS"/>
    <property type="match status" value="1"/>
</dbReference>